<evidence type="ECO:0000313" key="3">
    <source>
        <dbReference type="Proteomes" id="UP000073492"/>
    </source>
</evidence>
<comment type="caution">
    <text evidence="2">The sequence shown here is derived from an EMBL/GenBank/DDBJ whole genome shotgun (WGS) entry which is preliminary data.</text>
</comment>
<dbReference type="AlphaFoldDB" id="A0A139IM66"/>
<dbReference type="EMBL" id="LFZO01000053">
    <property type="protein sequence ID" value="KXT15684.1"/>
    <property type="molecule type" value="Genomic_DNA"/>
</dbReference>
<feature type="compositionally biased region" description="Basic and acidic residues" evidence="1">
    <location>
        <begin position="164"/>
        <end position="174"/>
    </location>
</feature>
<reference evidence="2 3" key="1">
    <citation type="submission" date="2015-07" db="EMBL/GenBank/DDBJ databases">
        <title>Comparative genomics of the Sigatoka disease complex on banana suggests a link between parallel evolutionary changes in Pseudocercospora fijiensis and Pseudocercospora eumusae and increased virulence on the banana host.</title>
        <authorList>
            <person name="Chang T.-C."/>
            <person name="Salvucci A."/>
            <person name="Crous P.W."/>
            <person name="Stergiopoulos I."/>
        </authorList>
    </citation>
    <scope>NUCLEOTIDE SEQUENCE [LARGE SCALE GENOMIC DNA]</scope>
    <source>
        <strain evidence="2 3">CBS 116634</strain>
    </source>
</reference>
<feature type="region of interest" description="Disordered" evidence="1">
    <location>
        <begin position="1"/>
        <end position="53"/>
    </location>
</feature>
<feature type="compositionally biased region" description="Polar residues" evidence="1">
    <location>
        <begin position="10"/>
        <end position="22"/>
    </location>
</feature>
<dbReference type="OrthoDB" id="10509046at2759"/>
<gene>
    <name evidence="2" type="ORF">AC579_6129</name>
</gene>
<evidence type="ECO:0000256" key="1">
    <source>
        <dbReference type="SAM" id="MobiDB-lite"/>
    </source>
</evidence>
<keyword evidence="3" id="KW-1185">Reference proteome</keyword>
<accession>A0A139IM66</accession>
<feature type="compositionally biased region" description="Basic and acidic residues" evidence="1">
    <location>
        <begin position="113"/>
        <end position="125"/>
    </location>
</feature>
<feature type="region of interest" description="Disordered" evidence="1">
    <location>
        <begin position="74"/>
        <end position="128"/>
    </location>
</feature>
<proteinExistence type="predicted"/>
<feature type="region of interest" description="Disordered" evidence="1">
    <location>
        <begin position="150"/>
        <end position="183"/>
    </location>
</feature>
<name>A0A139IM66_9PEZI</name>
<dbReference type="Proteomes" id="UP000073492">
    <property type="component" value="Unassembled WGS sequence"/>
</dbReference>
<protein>
    <submittedName>
        <fullName evidence="2">Uncharacterized protein</fullName>
    </submittedName>
</protein>
<evidence type="ECO:0000313" key="2">
    <source>
        <dbReference type="EMBL" id="KXT15684.1"/>
    </source>
</evidence>
<sequence>MSYAHDTSKSEGSINTTTNQNFGDCMTQRLLRPNAEDGNPEQTSEPKSWRRRALSIARPYGQARAVVARIGKLFRPRASASQSPRERDNVGLSVLRKAPEKKQGSVPIFRQALPREEQRQRHAEEEERYELELDEFDLRFHQGKNSLDLARERLSHSPSSSRTEPSEKGSEKVYRLGTVSLRL</sequence>
<organism evidence="2 3">
    <name type="scientific">Pseudocercospora musae</name>
    <dbReference type="NCBI Taxonomy" id="113226"/>
    <lineage>
        <taxon>Eukaryota</taxon>
        <taxon>Fungi</taxon>
        <taxon>Dikarya</taxon>
        <taxon>Ascomycota</taxon>
        <taxon>Pezizomycotina</taxon>
        <taxon>Dothideomycetes</taxon>
        <taxon>Dothideomycetidae</taxon>
        <taxon>Mycosphaerellales</taxon>
        <taxon>Mycosphaerellaceae</taxon>
        <taxon>Pseudocercospora</taxon>
    </lineage>
</organism>